<proteinExistence type="predicted"/>
<evidence type="ECO:0000313" key="2">
    <source>
        <dbReference type="Proteomes" id="UP000199462"/>
    </source>
</evidence>
<dbReference type="EMBL" id="FOYX01000001">
    <property type="protein sequence ID" value="SFR62299.1"/>
    <property type="molecule type" value="Genomic_DNA"/>
</dbReference>
<reference evidence="2" key="1">
    <citation type="submission" date="2016-10" db="EMBL/GenBank/DDBJ databases">
        <authorList>
            <person name="Varghese N."/>
            <person name="Submissions S."/>
        </authorList>
    </citation>
    <scope>NUCLEOTIDE SEQUENCE [LARGE SCALE GENOMIC DNA]</scope>
    <source>
        <strain evidence="2">DSM 19891</strain>
    </source>
</reference>
<sequence length="537" mass="63898">MKFNSNLLTTKEQETLNYNSSFKGCYNTMQFVIRLRDDIRSQLNSKVEITPEKLQAFSTYLHENIHWWQHIGSNFGFLLSTSYPANAISSFGHLKKLVEKEIKYKSLLKYDEEYYKKNGKSDIPELNILTNNFYDLEYAKLFSLDNKNIHQIIKDKRFFLNVGHSYMILWTNSIFIYSQTLDQDFDFLPKMNDWIPNFEKLKQEKVNGFHTESDYAISSLGIKAIYEGQAIFNQILYLKNVFKENKIIFKDFIENGMLYGIYIEAFDIFLKILEEERPFFLEDPLIGLFLLVCDISINPNNGFPLDIYDYKNFINKNDPGIRFIGIAKAINKNKDYYLTKCTDLSKQTYIDLSKLLNKKIGCKCSYSSIKDVLNWKENESIIKLLEEESNYLYENVNMPFRLFFSKYLRFQEDKYENPHYFCWIGHHIPNAKSNEVIQLFEKHKALFIDSEDGEIKPVIQKNVDKETLYKTFNNFYQHTILYELILKWISEDGDFKLDYKWLFNKRNDENAPIIRETFKYHFGVDIDEIKSIKNTPF</sequence>
<evidence type="ECO:0000313" key="1">
    <source>
        <dbReference type="EMBL" id="SFR62299.1"/>
    </source>
</evidence>
<dbReference type="Proteomes" id="UP000199462">
    <property type="component" value="Unassembled WGS sequence"/>
</dbReference>
<keyword evidence="2" id="KW-1185">Reference proteome</keyword>
<organism evidence="1 2">
    <name type="scientific">Maribacter stanieri</name>
    <dbReference type="NCBI Taxonomy" id="440514"/>
    <lineage>
        <taxon>Bacteria</taxon>
        <taxon>Pseudomonadati</taxon>
        <taxon>Bacteroidota</taxon>
        <taxon>Flavobacteriia</taxon>
        <taxon>Flavobacteriales</taxon>
        <taxon>Flavobacteriaceae</taxon>
        <taxon>Maribacter</taxon>
    </lineage>
</organism>
<dbReference type="STRING" id="440514.SAMN04488010_1196"/>
<accession>A0A1I6I6L7</accession>
<gene>
    <name evidence="1" type="ORF">SAMN04488010_1196</name>
</gene>
<dbReference type="AlphaFoldDB" id="A0A1I6I6L7"/>
<name>A0A1I6I6L7_9FLAO</name>
<protein>
    <submittedName>
        <fullName evidence="1">Uncharacterized protein</fullName>
    </submittedName>
</protein>